<reference evidence="2" key="1">
    <citation type="submission" date="2015-01" db="EMBL/GenBank/DDBJ databases">
        <authorList>
            <person name="Aksoy S."/>
            <person name="Warren W."/>
            <person name="Wilson R.K."/>
        </authorList>
    </citation>
    <scope>NUCLEOTIDE SEQUENCE [LARGE SCALE GENOMIC DNA]</scope>
    <source>
        <strain evidence="2">IAEA</strain>
    </source>
</reference>
<dbReference type="VEuPathDB" id="VectorBase:GPPI010316"/>
<reference evidence="1" key="2">
    <citation type="submission" date="2020-05" db="UniProtKB">
        <authorList>
            <consortium name="EnsemblMetazoa"/>
        </authorList>
    </citation>
    <scope>IDENTIFICATION</scope>
    <source>
        <strain evidence="1">IAEA</strain>
    </source>
</reference>
<organism evidence="1 2">
    <name type="scientific">Glossina palpalis gambiensis</name>
    <dbReference type="NCBI Taxonomy" id="67801"/>
    <lineage>
        <taxon>Eukaryota</taxon>
        <taxon>Metazoa</taxon>
        <taxon>Ecdysozoa</taxon>
        <taxon>Arthropoda</taxon>
        <taxon>Hexapoda</taxon>
        <taxon>Insecta</taxon>
        <taxon>Pterygota</taxon>
        <taxon>Neoptera</taxon>
        <taxon>Endopterygota</taxon>
        <taxon>Diptera</taxon>
        <taxon>Brachycera</taxon>
        <taxon>Muscomorpha</taxon>
        <taxon>Hippoboscoidea</taxon>
        <taxon>Glossinidae</taxon>
        <taxon>Glossina</taxon>
    </lineage>
</organism>
<sequence>MELISSPHMATNQVLKEVCSIYECVGNQQVWCFFASGLSPRMVLVYSLEAPNMCGKVKITGASEIWYSSGIEANGFNVAVTNAMPACPSGFGPFSGINCSPLSELSYVISSNSTGLPTFVPQLDQEKTQTVNYKEVSGERKAFKSRLSQSMEDLKSISYTWSCKLYEPSRLVSNFAVSNFFTSIPNSSRNGLRDTSGFSSSQIRYKHFKRSSDPRYYSGTHVSSQPLAKMRLKRAAIASRR</sequence>
<dbReference type="Proteomes" id="UP000092460">
    <property type="component" value="Unassembled WGS sequence"/>
</dbReference>
<dbReference type="EnsemblMetazoa" id="GPPI010316-RA">
    <property type="protein sequence ID" value="GPPI010316-PA"/>
    <property type="gene ID" value="GPPI010316"/>
</dbReference>
<name>A0A1B0AVV1_9MUSC</name>
<accession>A0A1B0AVV1</accession>
<evidence type="ECO:0000313" key="2">
    <source>
        <dbReference type="Proteomes" id="UP000092460"/>
    </source>
</evidence>
<keyword evidence="2" id="KW-1185">Reference proteome</keyword>
<protein>
    <submittedName>
        <fullName evidence="1">Uncharacterized protein</fullName>
    </submittedName>
</protein>
<dbReference type="EMBL" id="JXJN01004397">
    <property type="status" value="NOT_ANNOTATED_CDS"/>
    <property type="molecule type" value="Genomic_DNA"/>
</dbReference>
<evidence type="ECO:0000313" key="1">
    <source>
        <dbReference type="EnsemblMetazoa" id="GPPI010316-PA"/>
    </source>
</evidence>
<dbReference type="AlphaFoldDB" id="A0A1B0AVV1"/>
<proteinExistence type="predicted"/>